<dbReference type="Proteomes" id="UP000326671">
    <property type="component" value="Unassembled WGS sequence"/>
</dbReference>
<feature type="transmembrane region" description="Helical" evidence="1">
    <location>
        <begin position="136"/>
        <end position="154"/>
    </location>
</feature>
<keyword evidence="1" id="KW-1133">Transmembrane helix</keyword>
<dbReference type="EMBL" id="VYKL01000004">
    <property type="protein sequence ID" value="KAA9031647.1"/>
    <property type="molecule type" value="Genomic_DNA"/>
</dbReference>
<dbReference type="Pfam" id="PF11667">
    <property type="entry name" value="DUF3267"/>
    <property type="match status" value="1"/>
</dbReference>
<gene>
    <name evidence="2" type="ORF">F4V44_00970</name>
</gene>
<evidence type="ECO:0000256" key="1">
    <source>
        <dbReference type="SAM" id="Phobius"/>
    </source>
</evidence>
<accession>A0A5J5I7P0</accession>
<evidence type="ECO:0000313" key="3">
    <source>
        <dbReference type="Proteomes" id="UP000326671"/>
    </source>
</evidence>
<feature type="transmembrane region" description="Helical" evidence="1">
    <location>
        <begin position="51"/>
        <end position="74"/>
    </location>
</feature>
<feature type="transmembrane region" description="Helical" evidence="1">
    <location>
        <begin position="107"/>
        <end position="130"/>
    </location>
</feature>
<feature type="transmembrane region" description="Helical" evidence="1">
    <location>
        <begin position="18"/>
        <end position="39"/>
    </location>
</feature>
<comment type="caution">
    <text evidence="2">The sequence shown here is derived from an EMBL/GenBank/DDBJ whole genome shotgun (WGS) entry which is preliminary data.</text>
</comment>
<dbReference type="OrthoDB" id="2360495at2"/>
<protein>
    <submittedName>
        <fullName evidence="2">DUF3267 domain-containing protein</fullName>
    </submittedName>
</protein>
<evidence type="ECO:0000313" key="2">
    <source>
        <dbReference type="EMBL" id="KAA9031647.1"/>
    </source>
</evidence>
<name>A0A5J5I7P0_9BACI</name>
<dbReference type="RefSeq" id="WP_150438112.1">
    <property type="nucleotide sequence ID" value="NZ_VYKL01000004.1"/>
</dbReference>
<dbReference type="InterPro" id="IPR021683">
    <property type="entry name" value="DUF3267"/>
</dbReference>
<keyword evidence="1" id="KW-0812">Transmembrane</keyword>
<reference evidence="2 3" key="1">
    <citation type="submission" date="2019-09" db="EMBL/GenBank/DDBJ databases">
        <title>Whole genome sequences of isolates from the Mars Exploration Rovers.</title>
        <authorList>
            <person name="Seuylemezian A."/>
            <person name="Vaishampayan P."/>
        </authorList>
    </citation>
    <scope>NUCLEOTIDE SEQUENCE [LARGE SCALE GENOMIC DNA]</scope>
    <source>
        <strain evidence="2 3">MER_TA_151</strain>
    </source>
</reference>
<dbReference type="AlphaFoldDB" id="A0A5J5I7P0"/>
<organism evidence="2 3">
    <name type="scientific">Niallia endozanthoxylica</name>
    <dbReference type="NCBI Taxonomy" id="2036016"/>
    <lineage>
        <taxon>Bacteria</taxon>
        <taxon>Bacillati</taxon>
        <taxon>Bacillota</taxon>
        <taxon>Bacilli</taxon>
        <taxon>Bacillales</taxon>
        <taxon>Bacillaceae</taxon>
        <taxon>Niallia</taxon>
    </lineage>
</organism>
<sequence length="182" mass="21616">MNCLKEINLTKKYNTQRVCILSILTMLCTFIVLYVPVTYLFVPSSFEDKYFLLLISGLWLMYPIHKMIHFFSLIHLKNKIKKTVSIKYFIFPVIQIRIIEPILKWQYIITLIAPFILINGFLFVACWFFNHYVHYFTILLAFHIGLCASDFIYIKNVLMAPNRAYIEENENGFEILINQPNL</sequence>
<keyword evidence="3" id="KW-1185">Reference proteome</keyword>
<proteinExistence type="predicted"/>
<keyword evidence="1" id="KW-0472">Membrane</keyword>